<dbReference type="InterPro" id="IPR043504">
    <property type="entry name" value="Peptidase_S1_PA_chymotrypsin"/>
</dbReference>
<gene>
    <name evidence="2" type="primary">LOC113211999</name>
</gene>
<reference evidence="2" key="1">
    <citation type="submission" date="2025-08" db="UniProtKB">
        <authorList>
            <consortium name="RefSeq"/>
        </authorList>
    </citation>
    <scope>IDENTIFICATION</scope>
    <source>
        <tissue evidence="2">Whole organism</tissue>
    </source>
</reference>
<accession>A0A9C6X652</accession>
<dbReference type="Proteomes" id="UP000504606">
    <property type="component" value="Unplaced"/>
</dbReference>
<dbReference type="InterPro" id="IPR009003">
    <property type="entry name" value="Peptidase_S1_PA"/>
</dbReference>
<organism evidence="1 2">
    <name type="scientific">Frankliniella occidentalis</name>
    <name type="common">Western flower thrips</name>
    <name type="synonym">Euthrips occidentalis</name>
    <dbReference type="NCBI Taxonomy" id="133901"/>
    <lineage>
        <taxon>Eukaryota</taxon>
        <taxon>Metazoa</taxon>
        <taxon>Ecdysozoa</taxon>
        <taxon>Arthropoda</taxon>
        <taxon>Hexapoda</taxon>
        <taxon>Insecta</taxon>
        <taxon>Pterygota</taxon>
        <taxon>Neoptera</taxon>
        <taxon>Paraneoptera</taxon>
        <taxon>Thysanoptera</taxon>
        <taxon>Terebrantia</taxon>
        <taxon>Thripoidea</taxon>
        <taxon>Thripidae</taxon>
        <taxon>Frankliniella</taxon>
    </lineage>
</organism>
<dbReference type="AlphaFoldDB" id="A0A9C6X652"/>
<dbReference type="Gene3D" id="2.40.10.10">
    <property type="entry name" value="Trypsin-like serine proteases"/>
    <property type="match status" value="1"/>
</dbReference>
<keyword evidence="1" id="KW-1185">Reference proteome</keyword>
<protein>
    <submittedName>
        <fullName evidence="2">Uncharacterized protein LOC113211999</fullName>
    </submittedName>
</protein>
<dbReference type="RefSeq" id="XP_052129831.1">
    <property type="nucleotide sequence ID" value="XM_052273871.1"/>
</dbReference>
<evidence type="ECO:0000313" key="1">
    <source>
        <dbReference type="Proteomes" id="UP000504606"/>
    </source>
</evidence>
<dbReference type="GeneID" id="113211999"/>
<name>A0A9C6X652_FRAOC</name>
<sequence length="475" mass="53698">MGVLIRSDIVVTDANYLVDPPNIWNDTGSVRTIDPGRIRVVWINPSGRRLMSQIVSVDVRERDRDSYTTTRTFDVAVLRLKTPFKTSTRICSNLLDETNLPSLKRYQMGVTESWQVSLLDFQSSIEAVPYVNYRSDRCLFMTTRIPQVYITPDRFCTGPVQVSNLTRVGAGFFVRKRDSWFLHGILSFNFWKDDFGKDDSLRWVITDLNDDGVKLWLREKIATKSSDQGVPTTARKLNKCGQADSSLRGLTPGRSQLGHMSWSVLVYFKKAGRKADMFPGVLVRDDVIITDGSQFFAIANETHSSIDSRTVFVIWVSPSGRRKTCEVAAVYVPGEETQNGMALLRLRTPFLESIPACLDIWNDTSVFDIAMGGVGVIEIENNDDKYMRGDPLMYPYYITTVNQESNEQCLPDKFCVGQDSPKPGTGFMTLIGDSWYLRGIYYSGRNVTDLANVSVRTWVQKTFKAIVQDSTPFSI</sequence>
<dbReference type="SUPFAM" id="SSF50494">
    <property type="entry name" value="Trypsin-like serine proteases"/>
    <property type="match status" value="2"/>
</dbReference>
<dbReference type="OrthoDB" id="10500741at2759"/>
<evidence type="ECO:0000313" key="2">
    <source>
        <dbReference type="RefSeq" id="XP_052129831.1"/>
    </source>
</evidence>
<proteinExistence type="predicted"/>
<dbReference type="KEGG" id="foc:113211999"/>